<dbReference type="OrthoDB" id="164090at2"/>
<dbReference type="EMBL" id="CP015519">
    <property type="protein sequence ID" value="APG28185.1"/>
    <property type="molecule type" value="Genomic_DNA"/>
</dbReference>
<gene>
    <name evidence="6" type="ORF">A7E78_10205</name>
</gene>
<evidence type="ECO:0000256" key="4">
    <source>
        <dbReference type="ARBA" id="ARBA00022837"/>
    </source>
</evidence>
<protein>
    <recommendedName>
        <fullName evidence="5">Archease domain-containing protein</fullName>
    </recommendedName>
</protein>
<dbReference type="Proteomes" id="UP000182517">
    <property type="component" value="Chromosome"/>
</dbReference>
<evidence type="ECO:0000256" key="2">
    <source>
        <dbReference type="ARBA" id="ARBA00022694"/>
    </source>
</evidence>
<organism evidence="6 7">
    <name type="scientific">Syntrophotalea acetylenivorans</name>
    <dbReference type="NCBI Taxonomy" id="1842532"/>
    <lineage>
        <taxon>Bacteria</taxon>
        <taxon>Pseudomonadati</taxon>
        <taxon>Thermodesulfobacteriota</taxon>
        <taxon>Desulfuromonadia</taxon>
        <taxon>Desulfuromonadales</taxon>
        <taxon>Syntrophotaleaceae</taxon>
        <taxon>Syntrophotalea</taxon>
    </lineage>
</organism>
<evidence type="ECO:0000259" key="5">
    <source>
        <dbReference type="Pfam" id="PF01951"/>
    </source>
</evidence>
<dbReference type="InterPro" id="IPR002804">
    <property type="entry name" value="Archease"/>
</dbReference>
<dbReference type="STRING" id="1842532.A7E78_10205"/>
<dbReference type="InterPro" id="IPR036820">
    <property type="entry name" value="Archease_dom_sf"/>
</dbReference>
<comment type="similarity">
    <text evidence="1">Belongs to the archease family.</text>
</comment>
<dbReference type="InterPro" id="IPR023572">
    <property type="entry name" value="Archease_dom"/>
</dbReference>
<keyword evidence="3" id="KW-0479">Metal-binding</keyword>
<keyword evidence="4" id="KW-0106">Calcium</keyword>
<keyword evidence="2" id="KW-0819">tRNA processing</keyword>
<keyword evidence="7" id="KW-1185">Reference proteome</keyword>
<reference evidence="6 7" key="1">
    <citation type="journal article" date="2017" name="Genome Announc.">
        <title>Complete Genome Sequences of Two Acetylene-Fermenting Pelobacter acetylenicus Strains.</title>
        <authorList>
            <person name="Sutton J.M."/>
            <person name="Baesman S.M."/>
            <person name="Fierst J.L."/>
            <person name="Poret-Peterson A.T."/>
            <person name="Oremland R.S."/>
            <person name="Dunlap D.S."/>
            <person name="Akob D.M."/>
        </authorList>
    </citation>
    <scope>NUCLEOTIDE SEQUENCE [LARGE SCALE GENOMIC DNA]</scope>
    <source>
        <strain evidence="6 7">SFB93</strain>
    </source>
</reference>
<dbReference type="KEGG" id="pef:A7E78_10205"/>
<proteinExistence type="inferred from homology"/>
<evidence type="ECO:0000313" key="6">
    <source>
        <dbReference type="EMBL" id="APG28185.1"/>
    </source>
</evidence>
<dbReference type="Gene3D" id="3.55.10.10">
    <property type="entry name" value="Archease domain"/>
    <property type="match status" value="1"/>
</dbReference>
<name>A0A1L3GQK2_9BACT</name>
<dbReference type="Pfam" id="PF01951">
    <property type="entry name" value="Archease"/>
    <property type="match status" value="1"/>
</dbReference>
<feature type="domain" description="Archease" evidence="5">
    <location>
        <begin position="15"/>
        <end position="149"/>
    </location>
</feature>
<dbReference type="GO" id="GO:0008033">
    <property type="term" value="P:tRNA processing"/>
    <property type="evidence" value="ECO:0007669"/>
    <property type="project" value="UniProtKB-KW"/>
</dbReference>
<dbReference type="PANTHER" id="PTHR12682:SF11">
    <property type="entry name" value="PROTEIN ARCHEASE"/>
    <property type="match status" value="1"/>
</dbReference>
<accession>A0A1L3GQK2</accession>
<evidence type="ECO:0000256" key="1">
    <source>
        <dbReference type="ARBA" id="ARBA00007963"/>
    </source>
</evidence>
<evidence type="ECO:0000256" key="3">
    <source>
        <dbReference type="ARBA" id="ARBA00022723"/>
    </source>
</evidence>
<dbReference type="PANTHER" id="PTHR12682">
    <property type="entry name" value="ARCHEASE"/>
    <property type="match status" value="1"/>
</dbReference>
<sequence>MPKLIVPQDSTAGGYRLLEHTADMGIEAWADSLDALFIAAARGLQEILFGPNGLPVGHQQLKVELQAGDEEELLVAWLGEILFLVEQRGFCPVFFVIEEIGRQTLKGSVVGRYQQEGTSPLREVKAVTYHLLRVLHRDNRWQARVYLDL</sequence>
<dbReference type="SUPFAM" id="SSF69819">
    <property type="entry name" value="MTH1598-like"/>
    <property type="match status" value="1"/>
</dbReference>
<evidence type="ECO:0000313" key="7">
    <source>
        <dbReference type="Proteomes" id="UP000182517"/>
    </source>
</evidence>
<dbReference type="GO" id="GO:0046872">
    <property type="term" value="F:metal ion binding"/>
    <property type="evidence" value="ECO:0007669"/>
    <property type="project" value="UniProtKB-KW"/>
</dbReference>
<dbReference type="AlphaFoldDB" id="A0A1L3GQK2"/>
<dbReference type="RefSeq" id="WP_072284146.1">
    <property type="nucleotide sequence ID" value="NZ_CP015519.1"/>
</dbReference>